<dbReference type="SUPFAM" id="SSF55785">
    <property type="entry name" value="PYP-like sensor domain (PAS domain)"/>
    <property type="match status" value="1"/>
</dbReference>
<dbReference type="PROSITE" id="PS50113">
    <property type="entry name" value="PAC"/>
    <property type="match status" value="1"/>
</dbReference>
<dbReference type="PANTHER" id="PTHR43547">
    <property type="entry name" value="TWO-COMPONENT HISTIDINE KINASE"/>
    <property type="match status" value="1"/>
</dbReference>
<gene>
    <name evidence="5" type="ORF">H8891_04590</name>
</gene>
<evidence type="ECO:0000313" key="5">
    <source>
        <dbReference type="EMBL" id="MBC6003069.1"/>
    </source>
</evidence>
<dbReference type="SUPFAM" id="SSF47384">
    <property type="entry name" value="Homodimeric domain of signal transducing histidine kinase"/>
    <property type="match status" value="1"/>
</dbReference>
<evidence type="ECO:0000313" key="6">
    <source>
        <dbReference type="Proteomes" id="UP000611796"/>
    </source>
</evidence>
<protein>
    <recommendedName>
        <fullName evidence="2">histidine kinase</fullName>
        <ecNumber evidence="2">2.7.13.3</ecNumber>
    </recommendedName>
</protein>
<dbReference type="Proteomes" id="UP000611796">
    <property type="component" value="Unassembled WGS sequence"/>
</dbReference>
<dbReference type="EMBL" id="JACRWD010000001">
    <property type="protein sequence ID" value="MBC6003069.1"/>
    <property type="molecule type" value="Genomic_DNA"/>
</dbReference>
<comment type="catalytic activity">
    <reaction evidence="1">
        <text>ATP + protein L-histidine = ADP + protein N-phospho-L-histidine.</text>
        <dbReference type="EC" id="2.7.13.3"/>
    </reaction>
</comment>
<evidence type="ECO:0000259" key="4">
    <source>
        <dbReference type="PROSITE" id="PS50113"/>
    </source>
</evidence>
<evidence type="ECO:0000256" key="3">
    <source>
        <dbReference type="ARBA" id="ARBA00022553"/>
    </source>
</evidence>
<evidence type="ECO:0000256" key="2">
    <source>
        <dbReference type="ARBA" id="ARBA00012438"/>
    </source>
</evidence>
<dbReference type="InterPro" id="IPR000700">
    <property type="entry name" value="PAS-assoc_C"/>
</dbReference>
<keyword evidence="6" id="KW-1185">Reference proteome</keyword>
<feature type="domain" description="PAC" evidence="4">
    <location>
        <begin position="11"/>
        <end position="63"/>
    </location>
</feature>
<dbReference type="PANTHER" id="PTHR43547:SF2">
    <property type="entry name" value="HYBRID SIGNAL TRANSDUCTION HISTIDINE KINASE C"/>
    <property type="match status" value="1"/>
</dbReference>
<evidence type="ECO:0000256" key="1">
    <source>
        <dbReference type="ARBA" id="ARBA00000085"/>
    </source>
</evidence>
<dbReference type="CDD" id="cd00082">
    <property type="entry name" value="HisKA"/>
    <property type="match status" value="1"/>
</dbReference>
<dbReference type="InterPro" id="IPR035965">
    <property type="entry name" value="PAS-like_dom_sf"/>
</dbReference>
<organism evidence="5 6">
    <name type="scientific">Paeniclostridium hominis</name>
    <dbReference type="NCBI Taxonomy" id="2764329"/>
    <lineage>
        <taxon>Bacteria</taxon>
        <taxon>Bacillati</taxon>
        <taxon>Bacillota</taxon>
        <taxon>Clostridia</taxon>
        <taxon>Peptostreptococcales</taxon>
        <taxon>Peptostreptococcaceae</taxon>
        <taxon>Paeniclostridium</taxon>
    </lineage>
</organism>
<sequence>MPKNYEFKESYSFTFKIKRKGKEEQWIFAKFVPLLDENGNVVKKIGILSDITQNKKLELELEKLRMDFFANLSHELRTPINVIASSLQVLYLRMDKLDDGNFEYFKKYLRIVGQNTNRLLKL</sequence>
<reference evidence="5 6" key="1">
    <citation type="submission" date="2020-08" db="EMBL/GenBank/DDBJ databases">
        <authorList>
            <person name="Liu C."/>
            <person name="Sun Q."/>
        </authorList>
    </citation>
    <scope>NUCLEOTIDE SEQUENCE [LARGE SCALE GENOMIC DNA]</scope>
    <source>
        <strain evidence="5 6">NSJ-45</strain>
    </source>
</reference>
<comment type="caution">
    <text evidence="5">The sequence shown here is derived from an EMBL/GenBank/DDBJ whole genome shotgun (WGS) entry which is preliminary data.</text>
</comment>
<name>A0ABR7K1S9_9FIRM</name>
<proteinExistence type="predicted"/>
<dbReference type="Pfam" id="PF00512">
    <property type="entry name" value="HisKA"/>
    <property type="match status" value="1"/>
</dbReference>
<dbReference type="InterPro" id="IPR036097">
    <property type="entry name" value="HisK_dim/P_sf"/>
</dbReference>
<dbReference type="InterPro" id="IPR003661">
    <property type="entry name" value="HisK_dim/P_dom"/>
</dbReference>
<accession>A0ABR7K1S9</accession>
<dbReference type="Gene3D" id="1.10.287.130">
    <property type="match status" value="1"/>
</dbReference>
<dbReference type="EC" id="2.7.13.3" evidence="2"/>
<dbReference type="Gene3D" id="3.30.450.20">
    <property type="entry name" value="PAS domain"/>
    <property type="match status" value="1"/>
</dbReference>
<keyword evidence="3" id="KW-0597">Phosphoprotein</keyword>